<proteinExistence type="predicted"/>
<dbReference type="GO" id="GO:0016558">
    <property type="term" value="P:protein import into peroxisome matrix"/>
    <property type="evidence" value="ECO:0007669"/>
    <property type="project" value="TreeGrafter"/>
</dbReference>
<feature type="transmembrane region" description="Helical" evidence="1">
    <location>
        <begin position="126"/>
        <end position="145"/>
    </location>
</feature>
<evidence type="ECO:0000256" key="1">
    <source>
        <dbReference type="SAM" id="Phobius"/>
    </source>
</evidence>
<dbReference type="AlphaFoldDB" id="A0A8C1KDD2"/>
<organism evidence="2 3">
    <name type="scientific">Cyprinus carpio</name>
    <name type="common">Common carp</name>
    <dbReference type="NCBI Taxonomy" id="7962"/>
    <lineage>
        <taxon>Eukaryota</taxon>
        <taxon>Metazoa</taxon>
        <taxon>Chordata</taxon>
        <taxon>Craniata</taxon>
        <taxon>Vertebrata</taxon>
        <taxon>Euteleostomi</taxon>
        <taxon>Actinopterygii</taxon>
        <taxon>Neopterygii</taxon>
        <taxon>Teleostei</taxon>
        <taxon>Ostariophysi</taxon>
        <taxon>Cypriniformes</taxon>
        <taxon>Cyprinidae</taxon>
        <taxon>Cyprininae</taxon>
        <taxon>Cyprinus</taxon>
    </lineage>
</organism>
<accession>A0A8C1KDD2</accession>
<name>A0A8C1KDD2_CYPCA</name>
<dbReference type="InterPro" id="IPR010797">
    <property type="entry name" value="Pex26"/>
</dbReference>
<sequence length="186" mass="20785">MFTISSSLQTNGAVQLVLFTEWKCSTCSVLVPMGHTAEALEMLETDVGRVAFTEEQRQAAQSLVDIQNEKNAASSTTNPESVAVVPTTSALKQDKLTQRLTSTMRLLHRGLSVASVRIRNISLCKVFLALILLYVLLVLITLIMMDCHFSAISPLSPFPWLLRLHGLLQQMWNTMLTPYFRDNTRS</sequence>
<dbReference type="GO" id="GO:0005778">
    <property type="term" value="C:peroxisomal membrane"/>
    <property type="evidence" value="ECO:0007669"/>
    <property type="project" value="InterPro"/>
</dbReference>
<dbReference type="GO" id="GO:0044877">
    <property type="term" value="F:protein-containing complex binding"/>
    <property type="evidence" value="ECO:0007669"/>
    <property type="project" value="InterPro"/>
</dbReference>
<evidence type="ECO:0000313" key="3">
    <source>
        <dbReference type="Proteomes" id="UP000694427"/>
    </source>
</evidence>
<keyword evidence="1" id="KW-0812">Transmembrane</keyword>
<keyword evidence="1" id="KW-0472">Membrane</keyword>
<dbReference type="PANTHER" id="PTHR16262:SF2">
    <property type="entry name" value="PEROXISOME ASSEMBLY PROTEIN 26"/>
    <property type="match status" value="1"/>
</dbReference>
<dbReference type="Ensembl" id="ENSCCRT00010049330.1">
    <property type="protein sequence ID" value="ENSCCRP00010045013.1"/>
    <property type="gene ID" value="ENSCCRG00010019068.1"/>
</dbReference>
<evidence type="ECO:0000313" key="2">
    <source>
        <dbReference type="Ensembl" id="ENSCCRP00010045013.1"/>
    </source>
</evidence>
<dbReference type="GO" id="GO:0045046">
    <property type="term" value="P:protein import into peroxisome membrane"/>
    <property type="evidence" value="ECO:0007669"/>
    <property type="project" value="InterPro"/>
</dbReference>
<protein>
    <submittedName>
        <fullName evidence="2">Uncharacterized protein</fullName>
    </submittedName>
</protein>
<dbReference type="Proteomes" id="UP000694427">
    <property type="component" value="Unplaced"/>
</dbReference>
<dbReference type="Pfam" id="PF07163">
    <property type="entry name" value="Pex26"/>
    <property type="match status" value="1"/>
</dbReference>
<keyword evidence="3" id="KW-1185">Reference proteome</keyword>
<dbReference type="GO" id="GO:0051117">
    <property type="term" value="F:ATPase binding"/>
    <property type="evidence" value="ECO:0007669"/>
    <property type="project" value="TreeGrafter"/>
</dbReference>
<dbReference type="PANTHER" id="PTHR16262">
    <property type="entry name" value="PEROXISOME ASSEMBLY PROTEIN 26"/>
    <property type="match status" value="1"/>
</dbReference>
<keyword evidence="1" id="KW-1133">Transmembrane helix</keyword>
<reference evidence="2" key="1">
    <citation type="submission" date="2025-08" db="UniProtKB">
        <authorList>
            <consortium name="Ensembl"/>
        </authorList>
    </citation>
    <scope>IDENTIFICATION</scope>
</reference>
<reference evidence="2" key="2">
    <citation type="submission" date="2025-09" db="UniProtKB">
        <authorList>
            <consortium name="Ensembl"/>
        </authorList>
    </citation>
    <scope>IDENTIFICATION</scope>
</reference>